<dbReference type="SMART" id="SM00530">
    <property type="entry name" value="HTH_XRE"/>
    <property type="match status" value="1"/>
</dbReference>
<dbReference type="Pfam" id="PF01381">
    <property type="entry name" value="HTH_3"/>
    <property type="match status" value="1"/>
</dbReference>
<dbReference type="InterPro" id="IPR010982">
    <property type="entry name" value="Lambda_DNA-bd_dom_sf"/>
</dbReference>
<reference evidence="2 3" key="1">
    <citation type="submission" date="2018-08" db="EMBL/GenBank/DDBJ databases">
        <title>A genome reference for cultivated species of the human gut microbiota.</title>
        <authorList>
            <person name="Zou Y."/>
            <person name="Xue W."/>
            <person name="Luo G."/>
        </authorList>
    </citation>
    <scope>NUCLEOTIDE SEQUENCE [LARGE SCALE GENOMIC DNA]</scope>
    <source>
        <strain evidence="2 3">AF33-12</strain>
    </source>
</reference>
<accession>A0A415RWV9</accession>
<comment type="caution">
    <text evidence="2">The sequence shown here is derived from an EMBL/GenBank/DDBJ whole genome shotgun (WGS) entry which is preliminary data.</text>
</comment>
<evidence type="ECO:0000313" key="3">
    <source>
        <dbReference type="Proteomes" id="UP000285610"/>
    </source>
</evidence>
<name>A0A415RWV9_MEDGN</name>
<dbReference type="GO" id="GO:0003677">
    <property type="term" value="F:DNA binding"/>
    <property type="evidence" value="ECO:0007669"/>
    <property type="project" value="InterPro"/>
</dbReference>
<feature type="domain" description="HTH cro/C1-type" evidence="1">
    <location>
        <begin position="29"/>
        <end position="83"/>
    </location>
</feature>
<dbReference type="CDD" id="cd00093">
    <property type="entry name" value="HTH_XRE"/>
    <property type="match status" value="1"/>
</dbReference>
<dbReference type="InterPro" id="IPR001387">
    <property type="entry name" value="Cro/C1-type_HTH"/>
</dbReference>
<dbReference type="RefSeq" id="WP_118445575.1">
    <property type="nucleotide sequence ID" value="NZ_JBCPGC010000146.1"/>
</dbReference>
<dbReference type="PROSITE" id="PS50943">
    <property type="entry name" value="HTH_CROC1"/>
    <property type="match status" value="1"/>
</dbReference>
<dbReference type="EMBL" id="QRQE01000117">
    <property type="protein sequence ID" value="RHM66805.1"/>
    <property type="molecule type" value="Genomic_DNA"/>
</dbReference>
<dbReference type="Gene3D" id="1.10.260.40">
    <property type="entry name" value="lambda repressor-like DNA-binding domains"/>
    <property type="match status" value="1"/>
</dbReference>
<evidence type="ECO:0000259" key="1">
    <source>
        <dbReference type="PROSITE" id="PS50943"/>
    </source>
</evidence>
<gene>
    <name evidence="2" type="ORF">DWZ50_20210</name>
</gene>
<proteinExistence type="predicted"/>
<dbReference type="SUPFAM" id="SSF47413">
    <property type="entry name" value="lambda repressor-like DNA-binding domains"/>
    <property type="match status" value="1"/>
</dbReference>
<dbReference type="AlphaFoldDB" id="A0A415RWV9"/>
<evidence type="ECO:0000313" key="2">
    <source>
        <dbReference type="EMBL" id="RHM66805.1"/>
    </source>
</evidence>
<sequence>MELKENKHKKSRVRNASPKALYVDMGRRLRMLRFELDYTQEQMAEILEMSLAYYGKVERGLYGLSLEKLIIVNSKFNMDINYPELFMDQYSTK</sequence>
<organism evidence="2 3">
    <name type="scientific">Mediterraneibacter gnavus</name>
    <name type="common">Ruminococcus gnavus</name>
    <dbReference type="NCBI Taxonomy" id="33038"/>
    <lineage>
        <taxon>Bacteria</taxon>
        <taxon>Bacillati</taxon>
        <taxon>Bacillota</taxon>
        <taxon>Clostridia</taxon>
        <taxon>Lachnospirales</taxon>
        <taxon>Lachnospiraceae</taxon>
        <taxon>Mediterraneibacter</taxon>
    </lineage>
</organism>
<protein>
    <submittedName>
        <fullName evidence="2">XRE family transcriptional regulator</fullName>
    </submittedName>
</protein>
<dbReference type="Proteomes" id="UP000285610">
    <property type="component" value="Unassembled WGS sequence"/>
</dbReference>